<dbReference type="PROSITE" id="PS00107">
    <property type="entry name" value="PROTEIN_KINASE_ATP"/>
    <property type="match status" value="1"/>
</dbReference>
<evidence type="ECO:0000256" key="7">
    <source>
        <dbReference type="PROSITE-ProRule" id="PRU10141"/>
    </source>
</evidence>
<evidence type="ECO:0000256" key="6">
    <source>
        <dbReference type="ARBA" id="ARBA00038035"/>
    </source>
</evidence>
<evidence type="ECO:0000259" key="10">
    <source>
        <dbReference type="PROSITE" id="PS50011"/>
    </source>
</evidence>
<dbReference type="PROSITE" id="PS50011">
    <property type="entry name" value="PROTEIN_KINASE_DOM"/>
    <property type="match status" value="1"/>
</dbReference>
<dbReference type="InterPro" id="IPR008271">
    <property type="entry name" value="Ser/Thr_kinase_AS"/>
</dbReference>
<keyword evidence="5 7" id="KW-0067">ATP-binding</keyword>
<dbReference type="GO" id="GO:0000165">
    <property type="term" value="P:MAPK cascade"/>
    <property type="evidence" value="ECO:0007669"/>
    <property type="project" value="UniProtKB-ARBA"/>
</dbReference>
<dbReference type="SUPFAM" id="SSF56112">
    <property type="entry name" value="Protein kinase-like (PK-like)"/>
    <property type="match status" value="1"/>
</dbReference>
<evidence type="ECO:0000313" key="12">
    <source>
        <dbReference type="Proteomes" id="UP000812966"/>
    </source>
</evidence>
<feature type="compositionally biased region" description="Low complexity" evidence="9">
    <location>
        <begin position="1"/>
        <end position="11"/>
    </location>
</feature>
<feature type="compositionally biased region" description="Basic and acidic residues" evidence="9">
    <location>
        <begin position="272"/>
        <end position="296"/>
    </location>
</feature>
<comment type="caution">
    <text evidence="11">The sequence shown here is derived from an EMBL/GenBank/DDBJ whole genome shotgun (WGS) entry which is preliminary data.</text>
</comment>
<protein>
    <recommendedName>
        <fullName evidence="10">Protein kinase domain-containing protein</fullName>
    </recommendedName>
</protein>
<proteinExistence type="inferred from homology"/>
<evidence type="ECO:0000256" key="3">
    <source>
        <dbReference type="ARBA" id="ARBA00022741"/>
    </source>
</evidence>
<sequence>MEISSSSSRSGSKLDANGSTNGSSKSTVKKTRKKSEKNGSNGSDSGHGFPELRDDDLKVVGDLGAGNGGTVNKVLHKETGLYMAKKLVLIDAKPAVRKQILRELQIMHHCSSEWIVSFYGAFLCDVHVGICMEYMDRRSLDGIYKKHGAVPIDIVGKISEAVLRGLTYLYDEHRIMHRDIKPSNILVNSKGDIKICDFGVSGELINSVANTFVGTSTYMSPERIQGGNYSVKSDIWSLGISLIELALGRFPFMNDDDQDDSDNDSDLEEMRRTITGRDDGQGRVVEDKKPKQDKPPKPPRQHQQAGGGGMNMSILDLLQHIVNEPAPRLVPAGKYPVEAEQFVEDCLRKEPGERKSPKELLLYPWIVDSRVTKDDLERWAISVD</sequence>
<feature type="region of interest" description="Disordered" evidence="9">
    <location>
        <begin position="272"/>
        <end position="310"/>
    </location>
</feature>
<dbReference type="Gene3D" id="1.10.510.10">
    <property type="entry name" value="Transferase(Phosphotransferase) domain 1"/>
    <property type="match status" value="1"/>
</dbReference>
<evidence type="ECO:0000256" key="9">
    <source>
        <dbReference type="SAM" id="MobiDB-lite"/>
    </source>
</evidence>
<name>A0A8K0JHA2_9TREE</name>
<dbReference type="FunFam" id="3.30.200.20:FF:000040">
    <property type="entry name" value="Dual specificity mitogen-activated protein kinase kinase"/>
    <property type="match status" value="1"/>
</dbReference>
<dbReference type="SMART" id="SM00220">
    <property type="entry name" value="S_TKc"/>
    <property type="match status" value="1"/>
</dbReference>
<evidence type="ECO:0000256" key="5">
    <source>
        <dbReference type="ARBA" id="ARBA00022840"/>
    </source>
</evidence>
<dbReference type="InterPro" id="IPR000719">
    <property type="entry name" value="Prot_kinase_dom"/>
</dbReference>
<dbReference type="GO" id="GO:0005524">
    <property type="term" value="F:ATP binding"/>
    <property type="evidence" value="ECO:0007669"/>
    <property type="project" value="UniProtKB-UniRule"/>
</dbReference>
<keyword evidence="1 8" id="KW-0723">Serine/threonine-protein kinase</keyword>
<dbReference type="InterPro" id="IPR050915">
    <property type="entry name" value="MAP_kinase_kinase"/>
</dbReference>
<dbReference type="PROSITE" id="PS00108">
    <property type="entry name" value="PROTEIN_KINASE_ST"/>
    <property type="match status" value="1"/>
</dbReference>
<evidence type="ECO:0000256" key="8">
    <source>
        <dbReference type="RuleBase" id="RU000304"/>
    </source>
</evidence>
<feature type="binding site" evidence="7">
    <location>
        <position position="86"/>
    </location>
    <ligand>
        <name>ATP</name>
        <dbReference type="ChEBI" id="CHEBI:30616"/>
    </ligand>
</feature>
<dbReference type="Proteomes" id="UP000812966">
    <property type="component" value="Unassembled WGS sequence"/>
</dbReference>
<evidence type="ECO:0000256" key="4">
    <source>
        <dbReference type="ARBA" id="ARBA00022777"/>
    </source>
</evidence>
<keyword evidence="4" id="KW-0418">Kinase</keyword>
<evidence type="ECO:0000256" key="1">
    <source>
        <dbReference type="ARBA" id="ARBA00022527"/>
    </source>
</evidence>
<reference evidence="11" key="1">
    <citation type="submission" date="2020-04" db="EMBL/GenBank/DDBJ databases">
        <title>Analysis of mating type loci in Filobasidium floriforme.</title>
        <authorList>
            <person name="Nowrousian M."/>
        </authorList>
    </citation>
    <scope>NUCLEOTIDE SEQUENCE</scope>
    <source>
        <strain evidence="11">CBS 6242</strain>
    </source>
</reference>
<gene>
    <name evidence="11" type="ORF">FFLO_05256</name>
</gene>
<evidence type="ECO:0000256" key="2">
    <source>
        <dbReference type="ARBA" id="ARBA00022679"/>
    </source>
</evidence>
<dbReference type="InterPro" id="IPR011009">
    <property type="entry name" value="Kinase-like_dom_sf"/>
</dbReference>
<dbReference type="InterPro" id="IPR017441">
    <property type="entry name" value="Protein_kinase_ATP_BS"/>
</dbReference>
<dbReference type="AlphaFoldDB" id="A0A8K0JHA2"/>
<feature type="domain" description="Protein kinase" evidence="10">
    <location>
        <begin position="57"/>
        <end position="366"/>
    </location>
</feature>
<dbReference type="Gene3D" id="3.30.200.20">
    <property type="entry name" value="Phosphorylase Kinase, domain 1"/>
    <property type="match status" value="1"/>
</dbReference>
<dbReference type="PANTHER" id="PTHR47448:SF1">
    <property type="entry name" value="SERINE_THREONINE-PROTEIN KINASE STE7 HOMOLOG"/>
    <property type="match status" value="1"/>
</dbReference>
<keyword evidence="3 7" id="KW-0547">Nucleotide-binding</keyword>
<dbReference type="GO" id="GO:0004674">
    <property type="term" value="F:protein serine/threonine kinase activity"/>
    <property type="evidence" value="ECO:0007669"/>
    <property type="project" value="UniProtKB-KW"/>
</dbReference>
<dbReference type="GO" id="GO:0004712">
    <property type="term" value="F:protein serine/threonine/tyrosine kinase activity"/>
    <property type="evidence" value="ECO:0007669"/>
    <property type="project" value="UniProtKB-ARBA"/>
</dbReference>
<accession>A0A8K0JHA2</accession>
<evidence type="ECO:0000313" key="11">
    <source>
        <dbReference type="EMBL" id="KAG7530097.1"/>
    </source>
</evidence>
<organism evidence="11 12">
    <name type="scientific">Filobasidium floriforme</name>
    <dbReference type="NCBI Taxonomy" id="5210"/>
    <lineage>
        <taxon>Eukaryota</taxon>
        <taxon>Fungi</taxon>
        <taxon>Dikarya</taxon>
        <taxon>Basidiomycota</taxon>
        <taxon>Agaricomycotina</taxon>
        <taxon>Tremellomycetes</taxon>
        <taxon>Filobasidiales</taxon>
        <taxon>Filobasidiaceae</taxon>
        <taxon>Filobasidium</taxon>
    </lineage>
</organism>
<dbReference type="PANTHER" id="PTHR47448">
    <property type="entry name" value="DUAL SPECIFICITY MITOGEN-ACTIVATED PROTEIN KINASE KINASE DSOR1-LIKE PROTEIN"/>
    <property type="match status" value="1"/>
</dbReference>
<comment type="similarity">
    <text evidence="6">Belongs to the protein kinase superfamily. STE Ser/Thr protein kinase family. MAP kinase kinase subfamily.</text>
</comment>
<feature type="region of interest" description="Disordered" evidence="9">
    <location>
        <begin position="1"/>
        <end position="52"/>
    </location>
</feature>
<keyword evidence="12" id="KW-1185">Reference proteome</keyword>
<dbReference type="EMBL" id="JABELV010000128">
    <property type="protein sequence ID" value="KAG7530097.1"/>
    <property type="molecule type" value="Genomic_DNA"/>
</dbReference>
<keyword evidence="2" id="KW-0808">Transferase</keyword>
<dbReference type="Pfam" id="PF00069">
    <property type="entry name" value="Pkinase"/>
    <property type="match status" value="1"/>
</dbReference>